<gene>
    <name evidence="3" type="ORF">GCM10009786_09900</name>
</gene>
<dbReference type="InterPro" id="IPR050469">
    <property type="entry name" value="Diguanylate_Cyclase"/>
</dbReference>
<protein>
    <recommendedName>
        <fullName evidence="2">GGDEF domain-containing protein</fullName>
    </recommendedName>
</protein>
<comment type="caution">
    <text evidence="3">The sequence shown here is derived from an EMBL/GenBank/DDBJ whole genome shotgun (WGS) entry which is preliminary data.</text>
</comment>
<dbReference type="SMART" id="SM00267">
    <property type="entry name" value="GGDEF"/>
    <property type="match status" value="1"/>
</dbReference>
<sequence length="331" mass="36630">MEMRAIIGELFERQNDRSLATAAFFVAGMLFALANSTVFLPPGDERPDLVAVAIACLAAAGGVFAAGSRFSTRAAGVLMALVFIVVVPSVLLAPDAIRSINTGLLFLPFFLYLVWFLPMWFARLLGYPWILLVDAFILMRFGPSMLSVLVTLTVTGLVLGELIGLFKRRLERASVTDPLCGVWNATGFRALLDRAVAASYRGGRPLAMLYVDLDDFKQVNDRYGHFEGDRVLRQFSQHMRENCRPQDVFARFGGDEFALLLIDADASLARSIAERLHRELDAVKWSYGIAEWVPGESPDAFISRADLEMLGAKRNRKGDAEPHGSSEHEPR</sequence>
<dbReference type="SUPFAM" id="SSF55073">
    <property type="entry name" value="Nucleotide cyclase"/>
    <property type="match status" value="1"/>
</dbReference>
<dbReference type="Proteomes" id="UP001501084">
    <property type="component" value="Unassembled WGS sequence"/>
</dbReference>
<organism evidence="3 4">
    <name type="scientific">Leucobacter alluvii</name>
    <dbReference type="NCBI Taxonomy" id="340321"/>
    <lineage>
        <taxon>Bacteria</taxon>
        <taxon>Bacillati</taxon>
        <taxon>Actinomycetota</taxon>
        <taxon>Actinomycetes</taxon>
        <taxon>Micrococcales</taxon>
        <taxon>Microbacteriaceae</taxon>
        <taxon>Leucobacter</taxon>
    </lineage>
</organism>
<feature type="transmembrane region" description="Helical" evidence="1">
    <location>
        <begin position="99"/>
        <end position="117"/>
    </location>
</feature>
<dbReference type="InterPro" id="IPR029787">
    <property type="entry name" value="Nucleotide_cyclase"/>
</dbReference>
<dbReference type="CDD" id="cd01949">
    <property type="entry name" value="GGDEF"/>
    <property type="match status" value="1"/>
</dbReference>
<dbReference type="PANTHER" id="PTHR45138">
    <property type="entry name" value="REGULATORY COMPONENTS OF SENSORY TRANSDUCTION SYSTEM"/>
    <property type="match status" value="1"/>
</dbReference>
<evidence type="ECO:0000256" key="1">
    <source>
        <dbReference type="SAM" id="Phobius"/>
    </source>
</evidence>
<feature type="transmembrane region" description="Helical" evidence="1">
    <location>
        <begin position="148"/>
        <end position="166"/>
    </location>
</feature>
<keyword evidence="1" id="KW-0812">Transmembrane</keyword>
<feature type="domain" description="GGDEF" evidence="2">
    <location>
        <begin position="204"/>
        <end position="327"/>
    </location>
</feature>
<dbReference type="PROSITE" id="PS50887">
    <property type="entry name" value="GGDEF"/>
    <property type="match status" value="1"/>
</dbReference>
<reference evidence="3 4" key="1">
    <citation type="journal article" date="2019" name="Int. J. Syst. Evol. Microbiol.">
        <title>The Global Catalogue of Microorganisms (GCM) 10K type strain sequencing project: providing services to taxonomists for standard genome sequencing and annotation.</title>
        <authorList>
            <consortium name="The Broad Institute Genomics Platform"/>
            <consortium name="The Broad Institute Genome Sequencing Center for Infectious Disease"/>
            <person name="Wu L."/>
            <person name="Ma J."/>
        </authorList>
    </citation>
    <scope>NUCLEOTIDE SEQUENCE [LARGE SCALE GENOMIC DNA]</scope>
    <source>
        <strain evidence="3 4">JCM 14919</strain>
    </source>
</reference>
<keyword evidence="1" id="KW-0472">Membrane</keyword>
<accession>A0ABN3B4R5</accession>
<name>A0ABN3B4R5_9MICO</name>
<feature type="transmembrane region" description="Helical" evidence="1">
    <location>
        <begin position="74"/>
        <end position="93"/>
    </location>
</feature>
<dbReference type="NCBIfam" id="TIGR00254">
    <property type="entry name" value="GGDEF"/>
    <property type="match status" value="1"/>
</dbReference>
<evidence type="ECO:0000313" key="3">
    <source>
        <dbReference type="EMBL" id="GAA2186975.1"/>
    </source>
</evidence>
<proteinExistence type="predicted"/>
<keyword evidence="4" id="KW-1185">Reference proteome</keyword>
<dbReference type="Gene3D" id="3.30.70.270">
    <property type="match status" value="1"/>
</dbReference>
<feature type="transmembrane region" description="Helical" evidence="1">
    <location>
        <begin position="49"/>
        <end position="67"/>
    </location>
</feature>
<dbReference type="InterPro" id="IPR043128">
    <property type="entry name" value="Rev_trsase/Diguanyl_cyclase"/>
</dbReference>
<dbReference type="PANTHER" id="PTHR45138:SF24">
    <property type="entry name" value="DIGUANYLATE CYCLASE DGCC-RELATED"/>
    <property type="match status" value="1"/>
</dbReference>
<dbReference type="EMBL" id="BAAAOP010000005">
    <property type="protein sequence ID" value="GAA2186975.1"/>
    <property type="molecule type" value="Genomic_DNA"/>
</dbReference>
<evidence type="ECO:0000259" key="2">
    <source>
        <dbReference type="PROSITE" id="PS50887"/>
    </source>
</evidence>
<dbReference type="InterPro" id="IPR000160">
    <property type="entry name" value="GGDEF_dom"/>
</dbReference>
<feature type="transmembrane region" description="Helical" evidence="1">
    <location>
        <begin position="21"/>
        <end position="43"/>
    </location>
</feature>
<dbReference type="Pfam" id="PF00990">
    <property type="entry name" value="GGDEF"/>
    <property type="match status" value="1"/>
</dbReference>
<evidence type="ECO:0000313" key="4">
    <source>
        <dbReference type="Proteomes" id="UP001501084"/>
    </source>
</evidence>
<keyword evidence="1" id="KW-1133">Transmembrane helix</keyword>